<evidence type="ECO:0000256" key="3">
    <source>
        <dbReference type="SAM" id="MobiDB-lite"/>
    </source>
</evidence>
<dbReference type="SUPFAM" id="SSF63411">
    <property type="entry name" value="LuxS/MPP-like metallohydrolase"/>
    <property type="match status" value="1"/>
</dbReference>
<dbReference type="OrthoDB" id="277191at2759"/>
<dbReference type="PANTHER" id="PTHR11851:SF49">
    <property type="entry name" value="MITOCHONDRIAL-PROCESSING PEPTIDASE SUBUNIT ALPHA"/>
    <property type="match status" value="1"/>
</dbReference>
<dbReference type="GO" id="GO:0005739">
    <property type="term" value="C:mitochondrion"/>
    <property type="evidence" value="ECO:0007669"/>
    <property type="project" value="TreeGrafter"/>
</dbReference>
<dbReference type="InterPro" id="IPR011249">
    <property type="entry name" value="Metalloenz_LuxS/M16"/>
</dbReference>
<dbReference type="AlphaFoldDB" id="A0A8H8DKT9"/>
<evidence type="ECO:0000256" key="2">
    <source>
        <dbReference type="ARBA" id="ARBA00007261"/>
    </source>
</evidence>
<dbReference type="Proteomes" id="UP000673691">
    <property type="component" value="Unassembled WGS sequence"/>
</dbReference>
<dbReference type="InterPro" id="IPR050361">
    <property type="entry name" value="MPP/UQCRC_Complex"/>
</dbReference>
<dbReference type="Pfam" id="PF05193">
    <property type="entry name" value="Peptidase_M16_C"/>
    <property type="match status" value="1"/>
</dbReference>
<evidence type="ECO:0000256" key="1">
    <source>
        <dbReference type="ARBA" id="ARBA00002123"/>
    </source>
</evidence>
<organism evidence="6 7">
    <name type="scientific">Olpidium bornovanus</name>
    <dbReference type="NCBI Taxonomy" id="278681"/>
    <lineage>
        <taxon>Eukaryota</taxon>
        <taxon>Fungi</taxon>
        <taxon>Fungi incertae sedis</taxon>
        <taxon>Olpidiomycota</taxon>
        <taxon>Olpidiomycotina</taxon>
        <taxon>Olpidiomycetes</taxon>
        <taxon>Olpidiales</taxon>
        <taxon>Olpidiaceae</taxon>
        <taxon>Olpidium</taxon>
    </lineage>
</organism>
<feature type="non-terminal residue" evidence="6">
    <location>
        <position position="468"/>
    </location>
</feature>
<name>A0A8H8DKT9_9FUNG</name>
<dbReference type="Gene3D" id="3.30.830.10">
    <property type="entry name" value="Metalloenzyme, LuxS/M16 peptidase-like"/>
    <property type="match status" value="1"/>
</dbReference>
<feature type="domain" description="Peptidase M16 N-terminal" evidence="4">
    <location>
        <begin position="197"/>
        <end position="238"/>
    </location>
</feature>
<feature type="domain" description="Peptidase M16 N-terminal" evidence="4">
    <location>
        <begin position="274"/>
        <end position="380"/>
    </location>
</feature>
<accession>A0A8H8DKT9</accession>
<dbReference type="InterPro" id="IPR011765">
    <property type="entry name" value="Pept_M16_N"/>
</dbReference>
<gene>
    <name evidence="6" type="ORF">BJ554DRAFT_5722</name>
</gene>
<proteinExistence type="inferred from homology"/>
<dbReference type="Pfam" id="PF00675">
    <property type="entry name" value="Peptidase_M16"/>
    <property type="match status" value="2"/>
</dbReference>
<evidence type="ECO:0000259" key="4">
    <source>
        <dbReference type="Pfam" id="PF00675"/>
    </source>
</evidence>
<dbReference type="GO" id="GO:0006627">
    <property type="term" value="P:protein processing involved in protein targeting to mitochondrion"/>
    <property type="evidence" value="ECO:0007669"/>
    <property type="project" value="TreeGrafter"/>
</dbReference>
<comment type="similarity">
    <text evidence="2">Belongs to the peptidase M16 family.</text>
</comment>
<dbReference type="PANTHER" id="PTHR11851">
    <property type="entry name" value="METALLOPROTEASE"/>
    <property type="match status" value="1"/>
</dbReference>
<evidence type="ECO:0000313" key="7">
    <source>
        <dbReference type="Proteomes" id="UP000673691"/>
    </source>
</evidence>
<keyword evidence="7" id="KW-1185">Reference proteome</keyword>
<evidence type="ECO:0000259" key="5">
    <source>
        <dbReference type="Pfam" id="PF05193"/>
    </source>
</evidence>
<comment type="caution">
    <text evidence="6">The sequence shown here is derived from an EMBL/GenBank/DDBJ whole genome shotgun (WGS) entry which is preliminary data.</text>
</comment>
<reference evidence="6 7" key="1">
    <citation type="journal article" name="Sci. Rep.">
        <title>Genome-scale phylogenetic analyses confirm Olpidium as the closest living zoosporic fungus to the non-flagellated, terrestrial fungi.</title>
        <authorList>
            <person name="Chang Y."/>
            <person name="Rochon D."/>
            <person name="Sekimoto S."/>
            <person name="Wang Y."/>
            <person name="Chovatia M."/>
            <person name="Sandor L."/>
            <person name="Salamov A."/>
            <person name="Grigoriev I.V."/>
            <person name="Stajich J.E."/>
            <person name="Spatafora J.W."/>
        </authorList>
    </citation>
    <scope>NUCLEOTIDE SEQUENCE [LARGE SCALE GENOMIC DNA]</scope>
    <source>
        <strain evidence="6">S191</strain>
    </source>
</reference>
<feature type="region of interest" description="Disordered" evidence="3">
    <location>
        <begin position="1"/>
        <end position="34"/>
    </location>
</feature>
<dbReference type="EMBL" id="JAEFCI010002787">
    <property type="protein sequence ID" value="KAG5462005.1"/>
    <property type="molecule type" value="Genomic_DNA"/>
</dbReference>
<comment type="function">
    <text evidence="1">Substrate recognition and binding subunit of the essential mitochondrial processing protease (MPP), which cleaves the mitochondrial sequence off newly imported precursors proteins.</text>
</comment>
<sequence length="468" mass="50706">MPPPYSPWALGRRGPRAAVSAPRPPGSLRPNAAARSAPEPLALFTLPRPRRRLSLVSLQHGQLRLSCLALWARFESLRGRWVSQIAPATLPADGSFLQPDANNARDRNAAASGAEVALEKPASANSGSGPAILAAAVPPAERRLSQRGALRQLLEADVQRLPDWNVATFGGEVALEEPASASPDSTARVTKLPNGLRVATENTPGHFAALGIYLDAGSRYETGGTRGCSHLVGRLAFKVRLNLRMFIHQSFSFTADFGCSPCRAWGERSNGAFAQGTARRTEKDIQDEVQLLGGSIVCSFSRESIMYQAAVIKDDVPRAFNLLADVMRRLEVSERDLHEQRQTEVNDIEDIRKKAELFIPEEVHMTAFSGSTLGLPLLCDKARLASVQLCDIQSYLRTFYRPSRVVVAACGVDHEMLLELAKLEFGDWRDPPDGPAPEPATARTAAALTALTPDRLHPGGDAEAVFAQ</sequence>
<dbReference type="GO" id="GO:0046872">
    <property type="term" value="F:metal ion binding"/>
    <property type="evidence" value="ECO:0007669"/>
    <property type="project" value="InterPro"/>
</dbReference>
<feature type="region of interest" description="Disordered" evidence="3">
    <location>
        <begin position="93"/>
        <end position="130"/>
    </location>
</feature>
<dbReference type="InterPro" id="IPR007863">
    <property type="entry name" value="Peptidase_M16_C"/>
</dbReference>
<protein>
    <submittedName>
        <fullName evidence="6">Metalloenzyme, LuxS/M16 peptidase-like protein</fullName>
    </submittedName>
</protein>
<feature type="domain" description="Peptidase M16 C-terminal" evidence="5">
    <location>
        <begin position="389"/>
        <end position="438"/>
    </location>
</feature>
<evidence type="ECO:0000313" key="6">
    <source>
        <dbReference type="EMBL" id="KAG5462005.1"/>
    </source>
</evidence>